<name>A0ABQ8P723_9CRYT</name>
<keyword evidence="6" id="KW-1185">Reference proteome</keyword>
<evidence type="ECO:0008006" key="7">
    <source>
        <dbReference type="Google" id="ProtNLM"/>
    </source>
</evidence>
<gene>
    <name evidence="5" type="ORF">OJ252_2055</name>
</gene>
<dbReference type="InterPro" id="IPR008630">
    <property type="entry name" value="Glyco_trans_34"/>
</dbReference>
<evidence type="ECO:0000313" key="5">
    <source>
        <dbReference type="EMBL" id="KAJ1609941.1"/>
    </source>
</evidence>
<evidence type="ECO:0000256" key="2">
    <source>
        <dbReference type="ARBA" id="ARBA00022676"/>
    </source>
</evidence>
<evidence type="ECO:0000256" key="1">
    <source>
        <dbReference type="ARBA" id="ARBA00005664"/>
    </source>
</evidence>
<dbReference type="PANTHER" id="PTHR31306:SF11">
    <property type="entry name" value="NUCLEOTIDE-DIPHOSPHO-SUGAR TRANSFERASE DOMAIN-CONTAINING PROTEIN"/>
    <property type="match status" value="1"/>
</dbReference>
<dbReference type="Proteomes" id="UP001071777">
    <property type="component" value="Unassembled WGS sequence"/>
</dbReference>
<evidence type="ECO:0000313" key="6">
    <source>
        <dbReference type="Proteomes" id="UP001071777"/>
    </source>
</evidence>
<organism evidence="5 6">
    <name type="scientific">Cryptosporidium canis</name>
    <dbReference type="NCBI Taxonomy" id="195482"/>
    <lineage>
        <taxon>Eukaryota</taxon>
        <taxon>Sar</taxon>
        <taxon>Alveolata</taxon>
        <taxon>Apicomplexa</taxon>
        <taxon>Conoidasida</taxon>
        <taxon>Coccidia</taxon>
        <taxon>Eucoccidiorida</taxon>
        <taxon>Eimeriorina</taxon>
        <taxon>Cryptosporidiidae</taxon>
        <taxon>Cryptosporidium</taxon>
    </lineage>
</organism>
<feature type="region of interest" description="Disordered" evidence="4">
    <location>
        <begin position="275"/>
        <end position="305"/>
    </location>
</feature>
<dbReference type="Gene3D" id="3.90.550.10">
    <property type="entry name" value="Spore Coat Polysaccharide Biosynthesis Protein SpsA, Chain A"/>
    <property type="match status" value="1"/>
</dbReference>
<proteinExistence type="inferred from homology"/>
<feature type="region of interest" description="Disordered" evidence="4">
    <location>
        <begin position="345"/>
        <end position="398"/>
    </location>
</feature>
<sequence length="457" mass="50994">MPSWAQARDIYLFKALYYGREVDGLDVSESGGSGLRELERNRVEYSRKQGYCYLHFSCRSAERKIRLGGGKEALGETSEQDCVLPHYWRYLAIWKLFTSSRLRVATGEVIDSGSIDWVLYMDLDAMFTNYQVRVEQIIERYAMGSTSLIVSADTKCYDERYPINNGIMIFKNSLFSIQLAFQILIKQRQFALQFSKSMERQRKDNLLWHWRSGDWIAHLSGLTPMASSLRKKFIKQVCDSSPDEVCPFTISIDNKELVEVENKLSLIRYKKEQKLLNPGGPKKTAKKSKKKAKPGPQKKSGDPLSIRVSLNLSNLESAQSNELRESSSDDTNQVSKNKEFSVLQVSQQGSGGAELQGEKDSKGFLDPPISEESGSISSKETTSQSDLLDPVSGSQTETGSILKAVTTLDSDSNIPMEVPSIGGSIEITLESVRGQNLGFPEDVEIAEQPVSPAESSG</sequence>
<reference evidence="5" key="1">
    <citation type="submission" date="2022-10" db="EMBL/GenBank/DDBJ databases">
        <title>Adaptive evolution leads to modifications in subtelomeric GC content in a zoonotic Cryptosporidium species.</title>
        <authorList>
            <person name="Li J."/>
            <person name="Feng Y."/>
            <person name="Xiao L."/>
        </authorList>
    </citation>
    <scope>NUCLEOTIDE SEQUENCE</scope>
    <source>
        <strain evidence="5">25894</strain>
    </source>
</reference>
<protein>
    <recommendedName>
        <fullName evidence="7">Nucleotide-diphospho-sugar transferase domain-containing protein</fullName>
    </recommendedName>
</protein>
<dbReference type="PANTHER" id="PTHR31306">
    <property type="entry name" value="ALPHA-1,6-MANNOSYLTRANSFERASE MNN11-RELATED"/>
    <property type="match status" value="1"/>
</dbReference>
<keyword evidence="3" id="KW-0808">Transferase</keyword>
<comment type="similarity">
    <text evidence="1">Belongs to the glycosyltransferase 34 family.</text>
</comment>
<keyword evidence="2" id="KW-0328">Glycosyltransferase</keyword>
<feature type="compositionally biased region" description="Low complexity" evidence="4">
    <location>
        <begin position="370"/>
        <end position="385"/>
    </location>
</feature>
<feature type="compositionally biased region" description="Basic residues" evidence="4">
    <location>
        <begin position="283"/>
        <end position="293"/>
    </location>
</feature>
<evidence type="ECO:0000256" key="3">
    <source>
        <dbReference type="ARBA" id="ARBA00022679"/>
    </source>
</evidence>
<accession>A0ABQ8P723</accession>
<evidence type="ECO:0000256" key="4">
    <source>
        <dbReference type="SAM" id="MobiDB-lite"/>
    </source>
</evidence>
<dbReference type="EMBL" id="JAPCXB010000075">
    <property type="protein sequence ID" value="KAJ1609941.1"/>
    <property type="molecule type" value="Genomic_DNA"/>
</dbReference>
<dbReference type="InterPro" id="IPR029044">
    <property type="entry name" value="Nucleotide-diphossugar_trans"/>
</dbReference>
<comment type="caution">
    <text evidence="5">The sequence shown here is derived from an EMBL/GenBank/DDBJ whole genome shotgun (WGS) entry which is preliminary data.</text>
</comment>